<gene>
    <name evidence="1" type="ORF">PHYPA_000693</name>
</gene>
<evidence type="ECO:0000313" key="2">
    <source>
        <dbReference type="EnsemblPlants" id="Pp3c1_15279V3.1"/>
    </source>
</evidence>
<reference evidence="2" key="3">
    <citation type="submission" date="2020-12" db="UniProtKB">
        <authorList>
            <consortium name="EnsemblPlants"/>
        </authorList>
    </citation>
    <scope>IDENTIFICATION</scope>
</reference>
<dbReference type="AlphaFoldDB" id="A0A2K1L8A8"/>
<dbReference type="EMBL" id="ABEU02000001">
    <property type="protein sequence ID" value="PNR62269.1"/>
    <property type="molecule type" value="Genomic_DNA"/>
</dbReference>
<organism evidence="1">
    <name type="scientific">Physcomitrium patens</name>
    <name type="common">Spreading-leaved earth moss</name>
    <name type="synonym">Physcomitrella patens</name>
    <dbReference type="NCBI Taxonomy" id="3218"/>
    <lineage>
        <taxon>Eukaryota</taxon>
        <taxon>Viridiplantae</taxon>
        <taxon>Streptophyta</taxon>
        <taxon>Embryophyta</taxon>
        <taxon>Bryophyta</taxon>
        <taxon>Bryophytina</taxon>
        <taxon>Bryopsida</taxon>
        <taxon>Funariidae</taxon>
        <taxon>Funariales</taxon>
        <taxon>Funariaceae</taxon>
        <taxon>Physcomitrium</taxon>
    </lineage>
</organism>
<accession>A0A2K1L8A8</accession>
<name>A0A2K1L8A8_PHYPA</name>
<keyword evidence="3" id="KW-1185">Reference proteome</keyword>
<dbReference type="InParanoid" id="A0A2K1L8A8"/>
<sequence length="97" mass="10862">MLRLPLTLLVIKWGCSDQPHRILRFPRPGICRSPNNDARSHSFASPSTPISHSPCLHFFLVLLSACDPSKKPILLTSVPRLRGLFSSVTWLFVVGKQ</sequence>
<evidence type="ECO:0000313" key="3">
    <source>
        <dbReference type="Proteomes" id="UP000006727"/>
    </source>
</evidence>
<dbReference type="EnsemblPlants" id="Pp3c1_15279V3.1">
    <property type="protein sequence ID" value="Pp3c1_15279V3.1"/>
    <property type="gene ID" value="Pp3c1_15279"/>
</dbReference>
<dbReference type="Gramene" id="Pp3c1_15279V3.1">
    <property type="protein sequence ID" value="Pp3c1_15279V3.1"/>
    <property type="gene ID" value="Pp3c1_15279"/>
</dbReference>
<protein>
    <submittedName>
        <fullName evidence="1 2">Uncharacterized protein</fullName>
    </submittedName>
</protein>
<evidence type="ECO:0000313" key="1">
    <source>
        <dbReference type="EMBL" id="PNR62269.1"/>
    </source>
</evidence>
<reference evidence="1 3" key="1">
    <citation type="journal article" date="2008" name="Science">
        <title>The Physcomitrella genome reveals evolutionary insights into the conquest of land by plants.</title>
        <authorList>
            <person name="Rensing S."/>
            <person name="Lang D."/>
            <person name="Zimmer A."/>
            <person name="Terry A."/>
            <person name="Salamov A."/>
            <person name="Shapiro H."/>
            <person name="Nishiyama T."/>
            <person name="Perroud P.-F."/>
            <person name="Lindquist E."/>
            <person name="Kamisugi Y."/>
            <person name="Tanahashi T."/>
            <person name="Sakakibara K."/>
            <person name="Fujita T."/>
            <person name="Oishi K."/>
            <person name="Shin-I T."/>
            <person name="Kuroki Y."/>
            <person name="Toyoda A."/>
            <person name="Suzuki Y."/>
            <person name="Hashimoto A."/>
            <person name="Yamaguchi K."/>
            <person name="Sugano A."/>
            <person name="Kohara Y."/>
            <person name="Fujiyama A."/>
            <person name="Anterola A."/>
            <person name="Aoki S."/>
            <person name="Ashton N."/>
            <person name="Barbazuk W.B."/>
            <person name="Barker E."/>
            <person name="Bennetzen J."/>
            <person name="Bezanilla M."/>
            <person name="Blankenship R."/>
            <person name="Cho S.H."/>
            <person name="Dutcher S."/>
            <person name="Estelle M."/>
            <person name="Fawcett J.A."/>
            <person name="Gundlach H."/>
            <person name="Hanada K."/>
            <person name="Heyl A."/>
            <person name="Hicks K.A."/>
            <person name="Hugh J."/>
            <person name="Lohr M."/>
            <person name="Mayer K."/>
            <person name="Melkozernov A."/>
            <person name="Murata T."/>
            <person name="Nelson D."/>
            <person name="Pils B."/>
            <person name="Prigge M."/>
            <person name="Reiss B."/>
            <person name="Renner T."/>
            <person name="Rombauts S."/>
            <person name="Rushton P."/>
            <person name="Sanderfoot A."/>
            <person name="Schween G."/>
            <person name="Shiu S.-H."/>
            <person name="Stueber K."/>
            <person name="Theodoulou F.L."/>
            <person name="Tu H."/>
            <person name="Van de Peer Y."/>
            <person name="Verrier P.J."/>
            <person name="Waters E."/>
            <person name="Wood A."/>
            <person name="Yang L."/>
            <person name="Cove D."/>
            <person name="Cuming A."/>
            <person name="Hasebe M."/>
            <person name="Lucas S."/>
            <person name="Mishler D.B."/>
            <person name="Reski R."/>
            <person name="Grigoriev I."/>
            <person name="Quatrano R.S."/>
            <person name="Boore J.L."/>
        </authorList>
    </citation>
    <scope>NUCLEOTIDE SEQUENCE [LARGE SCALE GENOMIC DNA]</scope>
    <source>
        <strain evidence="2 3">cv. Gransden 2004</strain>
    </source>
</reference>
<proteinExistence type="predicted"/>
<reference evidence="1 3" key="2">
    <citation type="journal article" date="2018" name="Plant J.">
        <title>The Physcomitrella patens chromosome-scale assembly reveals moss genome structure and evolution.</title>
        <authorList>
            <person name="Lang D."/>
            <person name="Ullrich K.K."/>
            <person name="Murat F."/>
            <person name="Fuchs J."/>
            <person name="Jenkins J."/>
            <person name="Haas F.B."/>
            <person name="Piednoel M."/>
            <person name="Gundlach H."/>
            <person name="Van Bel M."/>
            <person name="Meyberg R."/>
            <person name="Vives C."/>
            <person name="Morata J."/>
            <person name="Symeonidi A."/>
            <person name="Hiss M."/>
            <person name="Muchero W."/>
            <person name="Kamisugi Y."/>
            <person name="Saleh O."/>
            <person name="Blanc G."/>
            <person name="Decker E.L."/>
            <person name="van Gessel N."/>
            <person name="Grimwood J."/>
            <person name="Hayes R.D."/>
            <person name="Graham S.W."/>
            <person name="Gunter L.E."/>
            <person name="McDaniel S.F."/>
            <person name="Hoernstein S.N.W."/>
            <person name="Larsson A."/>
            <person name="Li F.W."/>
            <person name="Perroud P.F."/>
            <person name="Phillips J."/>
            <person name="Ranjan P."/>
            <person name="Rokshar D.S."/>
            <person name="Rothfels C.J."/>
            <person name="Schneider L."/>
            <person name="Shu S."/>
            <person name="Stevenson D.W."/>
            <person name="Thummler F."/>
            <person name="Tillich M."/>
            <person name="Villarreal Aguilar J.C."/>
            <person name="Widiez T."/>
            <person name="Wong G.K."/>
            <person name="Wymore A."/>
            <person name="Zhang Y."/>
            <person name="Zimmer A.D."/>
            <person name="Quatrano R.S."/>
            <person name="Mayer K.F.X."/>
            <person name="Goodstein D."/>
            <person name="Casacuberta J.M."/>
            <person name="Vandepoele K."/>
            <person name="Reski R."/>
            <person name="Cuming A.C."/>
            <person name="Tuskan G.A."/>
            <person name="Maumus F."/>
            <person name="Salse J."/>
            <person name="Schmutz J."/>
            <person name="Rensing S.A."/>
        </authorList>
    </citation>
    <scope>NUCLEOTIDE SEQUENCE [LARGE SCALE GENOMIC DNA]</scope>
    <source>
        <strain evidence="2 3">cv. Gransden 2004</strain>
    </source>
</reference>
<dbReference type="Proteomes" id="UP000006727">
    <property type="component" value="Chromosome 1"/>
</dbReference>